<feature type="transmembrane region" description="Helical" evidence="14">
    <location>
        <begin position="599"/>
        <end position="632"/>
    </location>
</feature>
<comment type="catalytic activity">
    <reaction evidence="1">
        <text>S-ubiquitinyl-[E2 ubiquitin-conjugating enzyme]-L-cysteine + [acceptor protein]-L-lysine = [E2 ubiquitin-conjugating enzyme]-L-cysteine + N(6)-ubiquitinyl-[acceptor protein]-L-lysine.</text>
        <dbReference type="EC" id="2.3.2.27"/>
    </reaction>
</comment>
<feature type="transmembrane region" description="Helical" evidence="14">
    <location>
        <begin position="830"/>
        <end position="850"/>
    </location>
</feature>
<dbReference type="AlphaFoldDB" id="A0AAW2ZFF8"/>
<feature type="domain" description="RING-CH-type" evidence="16">
    <location>
        <begin position="13"/>
        <end position="74"/>
    </location>
</feature>
<dbReference type="PROSITE" id="PS50089">
    <property type="entry name" value="ZF_RING_2"/>
    <property type="match status" value="1"/>
</dbReference>
<evidence type="ECO:0000256" key="7">
    <source>
        <dbReference type="ARBA" id="ARBA00022723"/>
    </source>
</evidence>
<comment type="subcellular location">
    <subcellularLocation>
        <location evidence="2">Membrane</location>
        <topology evidence="2">Multi-pass membrane protein</topology>
    </subcellularLocation>
</comment>
<dbReference type="GO" id="GO:0061630">
    <property type="term" value="F:ubiquitin protein ligase activity"/>
    <property type="evidence" value="ECO:0007669"/>
    <property type="project" value="UniProtKB-EC"/>
</dbReference>
<gene>
    <name evidence="17" type="ORF">AKO1_015378</name>
</gene>
<keyword evidence="11 14" id="KW-1133">Transmembrane helix</keyword>
<dbReference type="GO" id="GO:0008270">
    <property type="term" value="F:zinc ion binding"/>
    <property type="evidence" value="ECO:0007669"/>
    <property type="project" value="UniProtKB-KW"/>
</dbReference>
<organism evidence="17 18">
    <name type="scientific">Acrasis kona</name>
    <dbReference type="NCBI Taxonomy" id="1008807"/>
    <lineage>
        <taxon>Eukaryota</taxon>
        <taxon>Discoba</taxon>
        <taxon>Heterolobosea</taxon>
        <taxon>Tetramitia</taxon>
        <taxon>Eutetramitia</taxon>
        <taxon>Acrasidae</taxon>
        <taxon>Acrasis</taxon>
    </lineage>
</organism>
<evidence type="ECO:0000256" key="2">
    <source>
        <dbReference type="ARBA" id="ARBA00004141"/>
    </source>
</evidence>
<feature type="transmembrane region" description="Helical" evidence="14">
    <location>
        <begin position="414"/>
        <end position="431"/>
    </location>
</feature>
<dbReference type="InterPro" id="IPR056521">
    <property type="entry name" value="MARCHF6-like_C"/>
</dbReference>
<feature type="transmembrane region" description="Helical" evidence="14">
    <location>
        <begin position="652"/>
        <end position="679"/>
    </location>
</feature>
<dbReference type="PANTHER" id="PTHR13145">
    <property type="entry name" value="SSM4 PROTEIN"/>
    <property type="match status" value="1"/>
</dbReference>
<evidence type="ECO:0000259" key="16">
    <source>
        <dbReference type="PROSITE" id="PS51292"/>
    </source>
</evidence>
<feature type="transmembrane region" description="Helical" evidence="14">
    <location>
        <begin position="753"/>
        <end position="771"/>
    </location>
</feature>
<feature type="transmembrane region" description="Helical" evidence="14">
    <location>
        <begin position="700"/>
        <end position="733"/>
    </location>
</feature>
<evidence type="ECO:0000256" key="6">
    <source>
        <dbReference type="ARBA" id="ARBA00022692"/>
    </source>
</evidence>
<feature type="transmembrane region" description="Helical" evidence="14">
    <location>
        <begin position="108"/>
        <end position="131"/>
    </location>
</feature>
<dbReference type="GO" id="GO:0036503">
    <property type="term" value="P:ERAD pathway"/>
    <property type="evidence" value="ECO:0007669"/>
    <property type="project" value="TreeGrafter"/>
</dbReference>
<keyword evidence="5" id="KW-0808">Transferase</keyword>
<dbReference type="SUPFAM" id="SSF57850">
    <property type="entry name" value="RING/U-box"/>
    <property type="match status" value="1"/>
</dbReference>
<dbReference type="InterPro" id="IPR013083">
    <property type="entry name" value="Znf_RING/FYVE/PHD"/>
</dbReference>
<dbReference type="GO" id="GO:0005789">
    <property type="term" value="C:endoplasmic reticulum membrane"/>
    <property type="evidence" value="ECO:0007669"/>
    <property type="project" value="TreeGrafter"/>
</dbReference>
<dbReference type="PANTHER" id="PTHR13145:SF0">
    <property type="entry name" value="E3 UBIQUITIN-PROTEIN LIGASE MARCHF6"/>
    <property type="match status" value="1"/>
</dbReference>
<dbReference type="FunFam" id="3.30.40.10:FF:000287">
    <property type="entry name" value="RING finger membrane protein"/>
    <property type="match status" value="1"/>
</dbReference>
<feature type="transmembrane region" description="Helical" evidence="14">
    <location>
        <begin position="355"/>
        <end position="380"/>
    </location>
</feature>
<reference evidence="17 18" key="1">
    <citation type="submission" date="2024-03" db="EMBL/GenBank/DDBJ databases">
        <title>The Acrasis kona genome and developmental transcriptomes reveal deep origins of eukaryotic multicellular pathways.</title>
        <authorList>
            <person name="Sheikh S."/>
            <person name="Fu C.-J."/>
            <person name="Brown M.W."/>
            <person name="Baldauf S.L."/>
        </authorList>
    </citation>
    <scope>NUCLEOTIDE SEQUENCE [LARGE SCALE GENOMIC DNA]</scope>
    <source>
        <strain evidence="17 18">ATCC MYA-3509</strain>
    </source>
</reference>
<feature type="transmembrane region" description="Helical" evidence="14">
    <location>
        <begin position="151"/>
        <end position="172"/>
    </location>
</feature>
<feature type="transmembrane region" description="Helical" evidence="14">
    <location>
        <begin position="315"/>
        <end position="334"/>
    </location>
</feature>
<keyword evidence="18" id="KW-1185">Reference proteome</keyword>
<comment type="pathway">
    <text evidence="3">Protein modification; protein ubiquitination.</text>
</comment>
<dbReference type="Gene3D" id="3.30.40.10">
    <property type="entry name" value="Zinc/RING finger domain, C3HC4 (zinc finger)"/>
    <property type="match status" value="1"/>
</dbReference>
<sequence>MNSVWSDNPPEELNPSDDELCRICRQGGTMMRPLYHPCNCSGSIRHVHEDCLIQWINHSNNQTCELCRQQFHFTNIYADNAPERLTITQVLFGTLQMGGNILKNCSRFALVLFMWTFVLPLLTSYVWKLYFAKSLGELYDSFALHYTKFELLKDCLIGSVLSVVILVFGLCISGVKDFVNNNIDLLNEHVNQQPLVNHIVQIEEDAPPSLDDDDDDHDDSDSDDAIDAVREIVNQNIEAPQRLIEDEEVDLEEILGFSGPVGSIFGNCFMIIISNAVHLLVFILIPLSLGRTVSFTHRLLPLEYKNTWIKDAFDIVIGYLFGATLLVALIALNITSHTLFGKPRIYKVTRAAIKAAQYGFTLIKILTVVLLCFFVTPWILGISINLNTSEFFDVTVHQRIDQLLPQGLSTMEPTFLFGLHWILGVVFLFQISGTVRSLRSIIYGPRCLWFFNNPDDPDFQFLRELVTTPITKHARRIVMTHILFHFFVIVLIRAPLKLSRSLFQITSNHANQPWHQLYPLQLNIPDPFLSTSIDICLISLLTQLSINNQLRPMERIKNFVTRWLHACGNALGLEHFLFYDPSQTNQQDAQRIDIYPDYFFMRIVSLLVMAWCTVVALISIAFSVPLIAGRFVLWWAIPELFQNVFGTTYEPALLEVITCNDIYCCLIGLYAVVLVVTVAKHLYELRRVNNMMATICKYGWIGLQCFILFLFLFLLIPLLVGLLAYVCAVVLILTVSDPLSGMQRSPVYIPGEIYAFGLLSVGTLFRYFFMVKTQPFYDIFMNVKRNGLHHLDAMYIFTSGVLPLLFVFTCFLGIPYIMSHLIFGCSDYTYYAYPLLLCLSVAYKMGELIWKSFYALHDRVLNNKYLVRRALINANRS</sequence>
<dbReference type="Pfam" id="PF23113">
    <property type="entry name" value="MARCHF6_C"/>
    <property type="match status" value="1"/>
</dbReference>
<dbReference type="PROSITE" id="PS51292">
    <property type="entry name" value="ZF_RING_CH"/>
    <property type="match status" value="1"/>
</dbReference>
<evidence type="ECO:0000256" key="3">
    <source>
        <dbReference type="ARBA" id="ARBA00004906"/>
    </source>
</evidence>
<feature type="transmembrane region" description="Helical" evidence="14">
    <location>
        <begin position="528"/>
        <end position="546"/>
    </location>
</feature>
<dbReference type="CDD" id="cd16702">
    <property type="entry name" value="RING_CH-C4HC3_MARCH6"/>
    <property type="match status" value="1"/>
</dbReference>
<evidence type="ECO:0000256" key="12">
    <source>
        <dbReference type="ARBA" id="ARBA00023136"/>
    </source>
</evidence>
<feature type="transmembrane region" description="Helical" evidence="14">
    <location>
        <begin position="264"/>
        <end position="285"/>
    </location>
</feature>
<feature type="transmembrane region" description="Helical" evidence="14">
    <location>
        <begin position="477"/>
        <end position="496"/>
    </location>
</feature>
<feature type="transmembrane region" description="Helical" evidence="14">
    <location>
        <begin position="792"/>
        <end position="818"/>
    </location>
</feature>
<accession>A0AAW2ZFF8</accession>
<evidence type="ECO:0000256" key="9">
    <source>
        <dbReference type="ARBA" id="ARBA00022786"/>
    </source>
</evidence>
<evidence type="ECO:0000256" key="1">
    <source>
        <dbReference type="ARBA" id="ARBA00000900"/>
    </source>
</evidence>
<keyword evidence="12 14" id="KW-0472">Membrane</keyword>
<dbReference type="InterPro" id="IPR001841">
    <property type="entry name" value="Znf_RING"/>
</dbReference>
<evidence type="ECO:0000256" key="11">
    <source>
        <dbReference type="ARBA" id="ARBA00022989"/>
    </source>
</evidence>
<keyword evidence="10" id="KW-0862">Zinc</keyword>
<evidence type="ECO:0000256" key="10">
    <source>
        <dbReference type="ARBA" id="ARBA00022833"/>
    </source>
</evidence>
<evidence type="ECO:0000256" key="13">
    <source>
        <dbReference type="PROSITE-ProRule" id="PRU00175"/>
    </source>
</evidence>
<dbReference type="EC" id="2.3.2.27" evidence="4"/>
<dbReference type="SMART" id="SM00744">
    <property type="entry name" value="RINGv"/>
    <property type="match status" value="1"/>
</dbReference>
<protein>
    <recommendedName>
        <fullName evidence="4">RING-type E3 ubiquitin transferase</fullName>
        <ecNumber evidence="4">2.3.2.27</ecNumber>
    </recommendedName>
</protein>
<evidence type="ECO:0000256" key="8">
    <source>
        <dbReference type="ARBA" id="ARBA00022771"/>
    </source>
</evidence>
<evidence type="ECO:0000256" key="5">
    <source>
        <dbReference type="ARBA" id="ARBA00022679"/>
    </source>
</evidence>
<keyword evidence="6 14" id="KW-0812">Transmembrane</keyword>
<keyword evidence="8 13" id="KW-0863">Zinc-finger</keyword>
<comment type="caution">
    <text evidence="17">The sequence shown here is derived from an EMBL/GenBank/DDBJ whole genome shotgun (WGS) entry which is preliminary data.</text>
</comment>
<dbReference type="InterPro" id="IPR011016">
    <property type="entry name" value="Znf_RING-CH"/>
</dbReference>
<evidence type="ECO:0000313" key="17">
    <source>
        <dbReference type="EMBL" id="KAL0488185.1"/>
    </source>
</evidence>
<dbReference type="EMBL" id="JAOPGA020001411">
    <property type="protein sequence ID" value="KAL0488185.1"/>
    <property type="molecule type" value="Genomic_DNA"/>
</dbReference>
<keyword evidence="7" id="KW-0479">Metal-binding</keyword>
<evidence type="ECO:0000259" key="15">
    <source>
        <dbReference type="PROSITE" id="PS50089"/>
    </source>
</evidence>
<proteinExistence type="predicted"/>
<evidence type="ECO:0000256" key="4">
    <source>
        <dbReference type="ARBA" id="ARBA00012483"/>
    </source>
</evidence>
<dbReference type="Proteomes" id="UP001431209">
    <property type="component" value="Unassembled WGS sequence"/>
</dbReference>
<keyword evidence="9" id="KW-0833">Ubl conjugation pathway</keyword>
<name>A0AAW2ZFF8_9EUKA</name>
<evidence type="ECO:0000313" key="18">
    <source>
        <dbReference type="Proteomes" id="UP001431209"/>
    </source>
</evidence>
<dbReference type="Pfam" id="PF12906">
    <property type="entry name" value="RINGv"/>
    <property type="match status" value="1"/>
</dbReference>
<feature type="domain" description="RING-type" evidence="15">
    <location>
        <begin position="21"/>
        <end position="68"/>
    </location>
</feature>
<evidence type="ECO:0000256" key="14">
    <source>
        <dbReference type="SAM" id="Phobius"/>
    </source>
</evidence>